<proteinExistence type="predicted"/>
<dbReference type="STRING" id="517719.SAMN05421762_2394"/>
<dbReference type="Proteomes" id="UP000231644">
    <property type="component" value="Unassembled WGS sequence"/>
</dbReference>
<name>A0A1I1MR94_9RHOB</name>
<dbReference type="Pfam" id="PF10932">
    <property type="entry name" value="DUF2783"/>
    <property type="match status" value="1"/>
</dbReference>
<organism evidence="1 2">
    <name type="scientific">Pseudooceanicola nitratireducens</name>
    <dbReference type="NCBI Taxonomy" id="517719"/>
    <lineage>
        <taxon>Bacteria</taxon>
        <taxon>Pseudomonadati</taxon>
        <taxon>Pseudomonadota</taxon>
        <taxon>Alphaproteobacteria</taxon>
        <taxon>Rhodobacterales</taxon>
        <taxon>Paracoccaceae</taxon>
        <taxon>Pseudooceanicola</taxon>
    </lineage>
</organism>
<sequence length="65" mass="6785">MTPLCTDPNIADPDGFYAELIEAHAGLSEDESAALNARLILLLANQIGDRSVLRAALSAARHPGG</sequence>
<evidence type="ECO:0000313" key="2">
    <source>
        <dbReference type="Proteomes" id="UP000231644"/>
    </source>
</evidence>
<dbReference type="RefSeq" id="WP_093447773.1">
    <property type="nucleotide sequence ID" value="NZ_FNZG01000001.1"/>
</dbReference>
<keyword evidence="2" id="KW-1185">Reference proteome</keyword>
<reference evidence="1 2" key="1">
    <citation type="submission" date="2016-10" db="EMBL/GenBank/DDBJ databases">
        <authorList>
            <person name="de Groot N.N."/>
        </authorList>
    </citation>
    <scope>NUCLEOTIDE SEQUENCE [LARGE SCALE GENOMIC DNA]</scope>
    <source>
        <strain evidence="1 2">DSM 29619</strain>
    </source>
</reference>
<gene>
    <name evidence="1" type="ORF">SAMN05421762_2394</name>
</gene>
<evidence type="ECO:0008006" key="3">
    <source>
        <dbReference type="Google" id="ProtNLM"/>
    </source>
</evidence>
<accession>A0A1I1MR94</accession>
<dbReference type="EMBL" id="FOLX01000001">
    <property type="protein sequence ID" value="SFC84090.1"/>
    <property type="molecule type" value="Genomic_DNA"/>
</dbReference>
<protein>
    <recommendedName>
        <fullName evidence="3">DUF2783 domain-containing protein</fullName>
    </recommendedName>
</protein>
<dbReference type="OrthoDB" id="8420594at2"/>
<dbReference type="InterPro" id="IPR021233">
    <property type="entry name" value="DUF2783"/>
</dbReference>
<evidence type="ECO:0000313" key="1">
    <source>
        <dbReference type="EMBL" id="SFC84090.1"/>
    </source>
</evidence>
<dbReference type="AlphaFoldDB" id="A0A1I1MR94"/>